<sequence>MIGYKIGLAITGGLLSSRAVNGSWDLLVKWLDYHCNFMSGSLILIENELIEFRAKPIIGLVDERNANAAMFELLNYKVGFGILDAFKACIFSKNPSLVEYDHLVYCSLDMH</sequence>
<dbReference type="Proteomes" id="UP000062317">
    <property type="component" value="Unassembled WGS sequence"/>
</dbReference>
<proteinExistence type="predicted"/>
<evidence type="ECO:0000313" key="2">
    <source>
        <dbReference type="Proteomes" id="UP000062317"/>
    </source>
</evidence>
<comment type="caution">
    <text evidence="1">The sequence shown here is derived from an EMBL/GenBank/DDBJ whole genome shotgun (WGS) entry which is preliminary data.</text>
</comment>
<dbReference type="AlphaFoldDB" id="A0A119ASB8"/>
<accession>A0A119ASB8</accession>
<dbReference type="EMBL" id="LPEQ01000090">
    <property type="protein sequence ID" value="KVV45111.1"/>
    <property type="molecule type" value="Genomic_DNA"/>
</dbReference>
<organism evidence="1 2">
    <name type="scientific">Burkholderia territorii</name>
    <dbReference type="NCBI Taxonomy" id="1503055"/>
    <lineage>
        <taxon>Bacteria</taxon>
        <taxon>Pseudomonadati</taxon>
        <taxon>Pseudomonadota</taxon>
        <taxon>Betaproteobacteria</taxon>
        <taxon>Burkholderiales</taxon>
        <taxon>Burkholderiaceae</taxon>
        <taxon>Burkholderia</taxon>
        <taxon>Burkholderia cepacia complex</taxon>
    </lineage>
</organism>
<protein>
    <submittedName>
        <fullName evidence="1">Uncharacterized protein</fullName>
    </submittedName>
</protein>
<name>A0A119ASB8_9BURK</name>
<keyword evidence="2" id="KW-1185">Reference proteome</keyword>
<reference evidence="1 2" key="1">
    <citation type="submission" date="2015-11" db="EMBL/GenBank/DDBJ databases">
        <title>Expanding the genomic diversity of Burkholderia species for the development of highly accurate diagnostics.</title>
        <authorList>
            <person name="Sahl J."/>
            <person name="Keim P."/>
            <person name="Wagner D."/>
        </authorList>
    </citation>
    <scope>NUCLEOTIDE SEQUENCE [LARGE SCALE GENOMIC DNA]</scope>
    <source>
        <strain evidence="1 2">MSMB1301WGS</strain>
    </source>
</reference>
<evidence type="ECO:0000313" key="1">
    <source>
        <dbReference type="EMBL" id="KVV45111.1"/>
    </source>
</evidence>
<gene>
    <name evidence="1" type="ORF">WT27_07725</name>
</gene>